<dbReference type="SUPFAM" id="SSF54236">
    <property type="entry name" value="Ubiquitin-like"/>
    <property type="match status" value="1"/>
</dbReference>
<dbReference type="InterPro" id="IPR029071">
    <property type="entry name" value="Ubiquitin-like_domsf"/>
</dbReference>
<evidence type="ECO:0000313" key="2">
    <source>
        <dbReference type="EMBL" id="EGC37661.1"/>
    </source>
</evidence>
<feature type="compositionally biased region" description="Low complexity" evidence="1">
    <location>
        <begin position="31"/>
        <end position="52"/>
    </location>
</feature>
<dbReference type="VEuPathDB" id="AmoebaDB:DICPUDRAFT_91589"/>
<sequence length="194" mass="21821">MSANSSSNSSFVKCSSGNSISLKKSQLSTLNGSSSISRGALSSSSNSSLNNSFQLELKQHLKRKQESNQSNEKKEKFEQKKHKTPKPMDEPSPNASNSIKVTFQFSGTGKKVSRYFQSNCKVEVLKEYIEWLSLQEPQLFDSSFKLSDESFYRIIDYDFCYTIQPSKISISNFDITFKDSGFTPKSNLINISIV</sequence>
<dbReference type="RefSeq" id="XP_003285849.1">
    <property type="nucleotide sequence ID" value="XM_003285801.1"/>
</dbReference>
<organism evidence="2 3">
    <name type="scientific">Dictyostelium purpureum</name>
    <name type="common">Slime mold</name>
    <dbReference type="NCBI Taxonomy" id="5786"/>
    <lineage>
        <taxon>Eukaryota</taxon>
        <taxon>Amoebozoa</taxon>
        <taxon>Evosea</taxon>
        <taxon>Eumycetozoa</taxon>
        <taxon>Dictyostelia</taxon>
        <taxon>Dictyosteliales</taxon>
        <taxon>Dictyosteliaceae</taxon>
        <taxon>Dictyostelium</taxon>
    </lineage>
</organism>
<dbReference type="GeneID" id="10499400"/>
<proteinExistence type="predicted"/>
<dbReference type="eggNOG" id="ENOG502RHUF">
    <property type="taxonomic scope" value="Eukaryota"/>
</dbReference>
<reference evidence="3" key="1">
    <citation type="journal article" date="2011" name="Genome Biol.">
        <title>Comparative genomics of the social amoebae Dictyostelium discoideum and Dictyostelium purpureum.</title>
        <authorList>
            <consortium name="US DOE Joint Genome Institute (JGI-PGF)"/>
            <person name="Sucgang R."/>
            <person name="Kuo A."/>
            <person name="Tian X."/>
            <person name="Salerno W."/>
            <person name="Parikh A."/>
            <person name="Feasley C.L."/>
            <person name="Dalin E."/>
            <person name="Tu H."/>
            <person name="Huang E."/>
            <person name="Barry K."/>
            <person name="Lindquist E."/>
            <person name="Shapiro H."/>
            <person name="Bruce D."/>
            <person name="Schmutz J."/>
            <person name="Salamov A."/>
            <person name="Fey P."/>
            <person name="Gaudet P."/>
            <person name="Anjard C."/>
            <person name="Babu M.M."/>
            <person name="Basu S."/>
            <person name="Bushmanova Y."/>
            <person name="van der Wel H."/>
            <person name="Katoh-Kurasawa M."/>
            <person name="Dinh C."/>
            <person name="Coutinho P.M."/>
            <person name="Saito T."/>
            <person name="Elias M."/>
            <person name="Schaap P."/>
            <person name="Kay R.R."/>
            <person name="Henrissat B."/>
            <person name="Eichinger L."/>
            <person name="Rivero F."/>
            <person name="Putnam N.H."/>
            <person name="West C.M."/>
            <person name="Loomis W.F."/>
            <person name="Chisholm R.L."/>
            <person name="Shaulsky G."/>
            <person name="Strassmann J.E."/>
            <person name="Queller D.C."/>
            <person name="Kuspa A."/>
            <person name="Grigoriev I.V."/>
        </authorList>
    </citation>
    <scope>NUCLEOTIDE SEQUENCE [LARGE SCALE GENOMIC DNA]</scope>
    <source>
        <strain evidence="3">QSDP1</strain>
    </source>
</reference>
<evidence type="ECO:0000313" key="3">
    <source>
        <dbReference type="Proteomes" id="UP000001064"/>
    </source>
</evidence>
<evidence type="ECO:0000256" key="1">
    <source>
        <dbReference type="SAM" id="MobiDB-lite"/>
    </source>
</evidence>
<dbReference type="AlphaFoldDB" id="F0ZEK5"/>
<accession>F0ZEK5</accession>
<keyword evidence="3" id="KW-1185">Reference proteome</keyword>
<name>F0ZEK5_DICPU</name>
<feature type="compositionally biased region" description="Low complexity" evidence="1">
    <location>
        <begin position="1"/>
        <end position="19"/>
    </location>
</feature>
<dbReference type="Proteomes" id="UP000001064">
    <property type="component" value="Unassembled WGS sequence"/>
</dbReference>
<dbReference type="OrthoDB" id="10648062at2759"/>
<feature type="compositionally biased region" description="Polar residues" evidence="1">
    <location>
        <begin position="20"/>
        <end position="30"/>
    </location>
</feature>
<protein>
    <recommendedName>
        <fullName evidence="4">UBX domain-containing protein</fullName>
    </recommendedName>
</protein>
<evidence type="ECO:0008006" key="4">
    <source>
        <dbReference type="Google" id="ProtNLM"/>
    </source>
</evidence>
<dbReference type="KEGG" id="dpp:DICPUDRAFT_91589"/>
<dbReference type="EMBL" id="GL870994">
    <property type="protein sequence ID" value="EGC37661.1"/>
    <property type="molecule type" value="Genomic_DNA"/>
</dbReference>
<feature type="region of interest" description="Disordered" evidence="1">
    <location>
        <begin position="1"/>
        <end position="98"/>
    </location>
</feature>
<gene>
    <name evidence="2" type="ORF">DICPUDRAFT_91589</name>
</gene>
<dbReference type="InParanoid" id="F0ZEK5"/>